<protein>
    <submittedName>
        <fullName evidence="5">Acetylornithine deacetylase/succinyl-diaminopimelate desuccinylase-like protein</fullName>
    </submittedName>
</protein>
<evidence type="ECO:0000256" key="3">
    <source>
        <dbReference type="ARBA" id="ARBA00022801"/>
    </source>
</evidence>
<accession>A0A347ZQH2</accession>
<dbReference type="PANTHER" id="PTHR43270">
    <property type="entry name" value="BETA-ALA-HIS DIPEPTIDASE"/>
    <property type="match status" value="1"/>
</dbReference>
<keyword evidence="1" id="KW-0645">Protease</keyword>
<dbReference type="SUPFAM" id="SSF53187">
    <property type="entry name" value="Zn-dependent exopeptidases"/>
    <property type="match status" value="1"/>
</dbReference>
<gene>
    <name evidence="5" type="ORF">DFR64_2547</name>
</gene>
<sequence length="481" mass="53645">MFNAEELKKQVDQDIEKNFSQYMEEARELVRQPSIASQNIGIHECAKMVAEHIRRLGSSDVRLVEYEEGSPVVYGSVRSKNPKAKTLIIYCLYDVQPPEPLEEWKVEPFSADIVDLPGFGPSIVGRGITNSKGPLVASFKAIESMQRVMGDVPLNFVFVIEGEEEAGSLNLKRFVNEYAEELSHADGVFLPGTREDENHKPKVLLGNKGMMYFELEVKGGEWGGPCSTDIHSMNGAWVENPIWRLAWALNSMRSPDGKILVDGFYDDVAPISEVDAKFVEELAKTFDEEMFKEALDVKKFKGTAHGKELLTQFLYSPTMNIPGVYGGYTGAGTKTIVPYRVRIKFDCRLVPNQDPDDILEKILAHLKKHGFEDISVVFAEGTYWSKTDPENDLAEAAIRAMHGSGRKETEVWPLLPGTGPAYLFTIRPLHLPFVAYGLGHGARIHAPNEYLVIEGLKDNIKSDAAVFLEYIQIAADKGAID</sequence>
<organism evidence="5 6">
    <name type="scientific">Pelolinea submarina</name>
    <dbReference type="NCBI Taxonomy" id="913107"/>
    <lineage>
        <taxon>Bacteria</taxon>
        <taxon>Bacillati</taxon>
        <taxon>Chloroflexota</taxon>
        <taxon>Anaerolineae</taxon>
        <taxon>Anaerolineales</taxon>
        <taxon>Anaerolineaceae</taxon>
        <taxon>Pelolinea</taxon>
    </lineage>
</organism>
<dbReference type="OrthoDB" id="9761532at2"/>
<name>A0A347ZQH2_9CHLR</name>
<feature type="domain" description="Peptidase M20 dimerisation" evidence="4">
    <location>
        <begin position="206"/>
        <end position="372"/>
    </location>
</feature>
<evidence type="ECO:0000256" key="2">
    <source>
        <dbReference type="ARBA" id="ARBA00022723"/>
    </source>
</evidence>
<dbReference type="EMBL" id="QUMS01000004">
    <property type="protein sequence ID" value="REG06117.1"/>
    <property type="molecule type" value="Genomic_DNA"/>
</dbReference>
<evidence type="ECO:0000313" key="6">
    <source>
        <dbReference type="Proteomes" id="UP000256388"/>
    </source>
</evidence>
<dbReference type="PANTHER" id="PTHR43270:SF8">
    <property type="entry name" value="DI- AND TRIPEPTIDASE DUG2-RELATED"/>
    <property type="match status" value="1"/>
</dbReference>
<dbReference type="Gene3D" id="3.30.70.360">
    <property type="match status" value="1"/>
</dbReference>
<dbReference type="InterPro" id="IPR011650">
    <property type="entry name" value="Peptidase_M20_dimer"/>
</dbReference>
<dbReference type="InterPro" id="IPR002933">
    <property type="entry name" value="Peptidase_M20"/>
</dbReference>
<dbReference type="Gene3D" id="3.40.630.10">
    <property type="entry name" value="Zn peptidases"/>
    <property type="match status" value="1"/>
</dbReference>
<dbReference type="Pfam" id="PF01546">
    <property type="entry name" value="Peptidase_M20"/>
    <property type="match status" value="1"/>
</dbReference>
<keyword evidence="3" id="KW-0378">Hydrolase</keyword>
<reference evidence="5 6" key="1">
    <citation type="submission" date="2018-08" db="EMBL/GenBank/DDBJ databases">
        <title>Genomic Encyclopedia of Type Strains, Phase IV (KMG-IV): sequencing the most valuable type-strain genomes for metagenomic binning, comparative biology and taxonomic classification.</title>
        <authorList>
            <person name="Goeker M."/>
        </authorList>
    </citation>
    <scope>NUCLEOTIDE SEQUENCE [LARGE SCALE GENOMIC DNA]</scope>
    <source>
        <strain evidence="5 6">DSM 23923</strain>
    </source>
</reference>
<evidence type="ECO:0000259" key="4">
    <source>
        <dbReference type="Pfam" id="PF07687"/>
    </source>
</evidence>
<dbReference type="GO" id="GO:0006508">
    <property type="term" value="P:proteolysis"/>
    <property type="evidence" value="ECO:0007669"/>
    <property type="project" value="UniProtKB-KW"/>
</dbReference>
<keyword evidence="2" id="KW-0479">Metal-binding</keyword>
<comment type="caution">
    <text evidence="5">The sequence shown here is derived from an EMBL/GenBank/DDBJ whole genome shotgun (WGS) entry which is preliminary data.</text>
</comment>
<dbReference type="Pfam" id="PF07687">
    <property type="entry name" value="M20_dimer"/>
    <property type="match status" value="1"/>
</dbReference>
<dbReference type="GO" id="GO:0008233">
    <property type="term" value="F:peptidase activity"/>
    <property type="evidence" value="ECO:0007669"/>
    <property type="project" value="UniProtKB-KW"/>
</dbReference>
<keyword evidence="6" id="KW-1185">Reference proteome</keyword>
<dbReference type="RefSeq" id="WP_116225820.1">
    <property type="nucleotide sequence ID" value="NZ_AP018437.1"/>
</dbReference>
<dbReference type="InterPro" id="IPR051458">
    <property type="entry name" value="Cyt/Met_Dipeptidase"/>
</dbReference>
<evidence type="ECO:0000256" key="1">
    <source>
        <dbReference type="ARBA" id="ARBA00022670"/>
    </source>
</evidence>
<evidence type="ECO:0000313" key="5">
    <source>
        <dbReference type="EMBL" id="REG06117.1"/>
    </source>
</evidence>
<dbReference type="Proteomes" id="UP000256388">
    <property type="component" value="Unassembled WGS sequence"/>
</dbReference>
<dbReference type="AlphaFoldDB" id="A0A347ZQH2"/>
<proteinExistence type="predicted"/>
<dbReference type="GO" id="GO:0046872">
    <property type="term" value="F:metal ion binding"/>
    <property type="evidence" value="ECO:0007669"/>
    <property type="project" value="UniProtKB-KW"/>
</dbReference>